<comment type="caution">
    <text evidence="1">The sequence shown here is derived from an EMBL/GenBank/DDBJ whole genome shotgun (WGS) entry which is preliminary data.</text>
</comment>
<dbReference type="Proteomes" id="UP000076490">
    <property type="component" value="Unassembled WGS sequence"/>
</dbReference>
<dbReference type="AlphaFoldDB" id="A0A163FBW2"/>
<sequence>MDLKWIASFRQQVDDPGIESSWAAETTERLCETAGRAVVAKIISAGVLDVLYGFDHVAEAVIEGRGIKIFLSATAHF</sequence>
<reference evidence="1 2" key="1">
    <citation type="submission" date="2016-01" db="EMBL/GenBank/DDBJ databases">
        <title>Whole genome sequencing of Bhargavaea cecembensis T14.</title>
        <authorList>
            <person name="Hong K.W."/>
        </authorList>
    </citation>
    <scope>NUCLEOTIDE SEQUENCE [LARGE SCALE GENOMIC DNA]</scope>
    <source>
        <strain evidence="1 2">T14</strain>
    </source>
</reference>
<organism evidence="1 2">
    <name type="scientific">Bhargavaea cecembensis</name>
    <dbReference type="NCBI Taxonomy" id="394098"/>
    <lineage>
        <taxon>Bacteria</taxon>
        <taxon>Bacillati</taxon>
        <taxon>Bacillota</taxon>
        <taxon>Bacilli</taxon>
        <taxon>Bacillales</taxon>
        <taxon>Caryophanaceae</taxon>
        <taxon>Bhargavaea</taxon>
    </lineage>
</organism>
<dbReference type="EMBL" id="LQNT01000009">
    <property type="protein sequence ID" value="KZE38337.1"/>
    <property type="molecule type" value="Genomic_DNA"/>
</dbReference>
<gene>
    <name evidence="1" type="ORF">AV656_05315</name>
</gene>
<proteinExistence type="predicted"/>
<accession>A0A163FBW2</accession>
<evidence type="ECO:0000313" key="2">
    <source>
        <dbReference type="Proteomes" id="UP000076490"/>
    </source>
</evidence>
<evidence type="ECO:0000313" key="1">
    <source>
        <dbReference type="EMBL" id="KZE38337.1"/>
    </source>
</evidence>
<protein>
    <submittedName>
        <fullName evidence="1">Uncharacterized protein</fullName>
    </submittedName>
</protein>
<name>A0A163FBW2_9BACL</name>